<keyword evidence="1" id="KW-0812">Transmembrane</keyword>
<reference evidence="2 3" key="1">
    <citation type="submission" date="2023-05" db="EMBL/GenBank/DDBJ databases">
        <title>Corynebacterium suedekumii sp. nov. and Corynebacterium breve sp. nov. isolated from raw cow's milk.</title>
        <authorList>
            <person name="Baer M.K."/>
            <person name="Mehl L."/>
            <person name="Hellmuth R."/>
            <person name="Marke G."/>
            <person name="Lipski A."/>
        </authorList>
    </citation>
    <scope>NUCLEOTIDE SEQUENCE [LARGE SCALE GENOMIC DNA]</scope>
    <source>
        <strain evidence="2 3">R4</strain>
    </source>
</reference>
<evidence type="ECO:0000313" key="2">
    <source>
        <dbReference type="EMBL" id="WIM68098.1"/>
    </source>
</evidence>
<keyword evidence="1" id="KW-0472">Membrane</keyword>
<evidence type="ECO:0000256" key="1">
    <source>
        <dbReference type="SAM" id="Phobius"/>
    </source>
</evidence>
<dbReference type="RefSeq" id="WP_284825423.1">
    <property type="nucleotide sequence ID" value="NZ_CP126969.1"/>
</dbReference>
<organism evidence="2 3">
    <name type="scientific">Corynebacterium breve</name>
    <dbReference type="NCBI Taxonomy" id="3049799"/>
    <lineage>
        <taxon>Bacteria</taxon>
        <taxon>Bacillati</taxon>
        <taxon>Actinomycetota</taxon>
        <taxon>Actinomycetes</taxon>
        <taxon>Mycobacteriales</taxon>
        <taxon>Corynebacteriaceae</taxon>
        <taxon>Corynebacterium</taxon>
    </lineage>
</organism>
<name>A0ABY8VF18_9CORY</name>
<gene>
    <name evidence="2" type="ORF">QP027_01490</name>
</gene>
<keyword evidence="1" id="KW-1133">Transmembrane helix</keyword>
<keyword evidence="3" id="KW-1185">Reference proteome</keyword>
<accession>A0ABY8VF18</accession>
<proteinExistence type="predicted"/>
<sequence length="290" mass="31041">MATPNRIMTALIAVITLIAAVGLVVWWLNDEPTAEERAQRGVEAINEAADKEDLAECGIDLEVAPKKTIWRGVSANATVAPDDEEAIRKAAEFLVSQYSDDPVDPDFVTGRIITENPPTSYKIDPRLNPDWLVGLFAEPIEAVSDVAAVQHNGGPGEGPRSDRIDVTIESDWQALVDSSDRLAEVVETYVPSFGAAPIMNLRAADDEGEGVGPKLNLQQVEADSVPSALEMMAELMRHEGSGDVAIVSYIEGAGDAPAQVSVKNHAKTAGIPEDRVKEIVAAHFPDAEVI</sequence>
<dbReference type="EMBL" id="CP126969">
    <property type="protein sequence ID" value="WIM68098.1"/>
    <property type="molecule type" value="Genomic_DNA"/>
</dbReference>
<protein>
    <submittedName>
        <fullName evidence="2">Uncharacterized protein</fullName>
    </submittedName>
</protein>
<evidence type="ECO:0000313" key="3">
    <source>
        <dbReference type="Proteomes" id="UP001225598"/>
    </source>
</evidence>
<dbReference type="Proteomes" id="UP001225598">
    <property type="component" value="Chromosome"/>
</dbReference>
<feature type="transmembrane region" description="Helical" evidence="1">
    <location>
        <begin position="7"/>
        <end position="28"/>
    </location>
</feature>